<feature type="compositionally biased region" description="Low complexity" evidence="1">
    <location>
        <begin position="260"/>
        <end position="277"/>
    </location>
</feature>
<dbReference type="PANTHER" id="PTHR21581">
    <property type="entry name" value="D-ALANYL-D-ALANINE CARBOXYPEPTIDASE"/>
    <property type="match status" value="1"/>
</dbReference>
<name>A0A139APT7_GONPJ</name>
<reference evidence="2 3" key="1">
    <citation type="journal article" date="2015" name="Genome Biol. Evol.">
        <title>Phylogenomic analyses indicate that early fungi evolved digesting cell walls of algal ancestors of land plants.</title>
        <authorList>
            <person name="Chang Y."/>
            <person name="Wang S."/>
            <person name="Sekimoto S."/>
            <person name="Aerts A.L."/>
            <person name="Choi C."/>
            <person name="Clum A."/>
            <person name="LaButti K.M."/>
            <person name="Lindquist E.A."/>
            <person name="Yee Ngan C."/>
            <person name="Ohm R.A."/>
            <person name="Salamov A.A."/>
            <person name="Grigoriev I.V."/>
            <person name="Spatafora J.W."/>
            <person name="Berbee M.L."/>
        </authorList>
    </citation>
    <scope>NUCLEOTIDE SEQUENCE [LARGE SCALE GENOMIC DNA]</scope>
    <source>
        <strain evidence="2 3">JEL478</strain>
    </source>
</reference>
<dbReference type="GO" id="GO:0005794">
    <property type="term" value="C:Golgi apparatus"/>
    <property type="evidence" value="ECO:0007669"/>
    <property type="project" value="TreeGrafter"/>
</dbReference>
<dbReference type="OMA" id="MWTERGA"/>
<keyword evidence="3" id="KW-1185">Reference proteome</keyword>
<gene>
    <name evidence="2" type="ORF">M427DRAFT_198998</name>
</gene>
<dbReference type="Proteomes" id="UP000070544">
    <property type="component" value="Unassembled WGS sequence"/>
</dbReference>
<evidence type="ECO:0008006" key="4">
    <source>
        <dbReference type="Google" id="ProtNLM"/>
    </source>
</evidence>
<dbReference type="EMBL" id="KQ965741">
    <property type="protein sequence ID" value="KXS18760.1"/>
    <property type="molecule type" value="Genomic_DNA"/>
</dbReference>
<proteinExistence type="predicted"/>
<organism evidence="2 3">
    <name type="scientific">Gonapodya prolifera (strain JEL478)</name>
    <name type="common">Monoblepharis prolifera</name>
    <dbReference type="NCBI Taxonomy" id="1344416"/>
    <lineage>
        <taxon>Eukaryota</taxon>
        <taxon>Fungi</taxon>
        <taxon>Fungi incertae sedis</taxon>
        <taxon>Chytridiomycota</taxon>
        <taxon>Chytridiomycota incertae sedis</taxon>
        <taxon>Monoblepharidomycetes</taxon>
        <taxon>Monoblepharidales</taxon>
        <taxon>Gonapodyaceae</taxon>
        <taxon>Gonapodya</taxon>
    </lineage>
</organism>
<feature type="region of interest" description="Disordered" evidence="1">
    <location>
        <begin position="40"/>
        <end position="233"/>
    </location>
</feature>
<dbReference type="PANTHER" id="PTHR21581:SF6">
    <property type="entry name" value="TRAFFICKING PROTEIN PARTICLE COMPLEX SUBUNIT 12"/>
    <property type="match status" value="1"/>
</dbReference>
<dbReference type="InterPro" id="IPR011990">
    <property type="entry name" value="TPR-like_helical_dom_sf"/>
</dbReference>
<accession>A0A139APT7</accession>
<feature type="compositionally biased region" description="Polar residues" evidence="1">
    <location>
        <begin position="122"/>
        <end position="133"/>
    </location>
</feature>
<dbReference type="SUPFAM" id="SSF48452">
    <property type="entry name" value="TPR-like"/>
    <property type="match status" value="1"/>
</dbReference>
<evidence type="ECO:0000313" key="3">
    <source>
        <dbReference type="Proteomes" id="UP000070544"/>
    </source>
</evidence>
<dbReference type="OrthoDB" id="428342at2759"/>
<protein>
    <recommendedName>
        <fullName evidence="4">TPR-like protein</fullName>
    </recommendedName>
</protein>
<feature type="region of interest" description="Disordered" evidence="1">
    <location>
        <begin position="260"/>
        <end position="287"/>
    </location>
</feature>
<feature type="compositionally biased region" description="Acidic residues" evidence="1">
    <location>
        <begin position="44"/>
        <end position="55"/>
    </location>
</feature>
<dbReference type="GO" id="GO:0030008">
    <property type="term" value="C:TRAPP complex"/>
    <property type="evidence" value="ECO:0007669"/>
    <property type="project" value="TreeGrafter"/>
</dbReference>
<feature type="region of interest" description="Disordered" evidence="1">
    <location>
        <begin position="403"/>
        <end position="425"/>
    </location>
</feature>
<sequence>MEPSAASLIPGEPDDDLIRASVAGLAEDLDLVGGGGVKALEAGEVGDEGAMEEPGESPAERDKTGSGTAVDVDLGESLRGDDIAAQMHNEVIAPTPVPAISISTTPRDPLSPSPPTLEGSALKSSSPASTQQLAHPLATQEPLDDKPLPPPPSLTPLPPATSPLPNLQSSFLPARSDLHLVPPQPAASPALSDDSAPSTLSSDPLTALPVGHVGNDPHSKPESSAPQHSSMAAAIPKRTASLHAGAAAVAAANAAAAATAGRRSPSPSSRGSSTNVPAARPGGKSESGVVMVGWIDPGIMWEVQPSDPLQALISSLTSAPTSNARRPLPASTPPSISSLSRLLATRHFHSALNTTRQLIPTADPSDLSLLSSLWLARSSSLLRLGHAPAAVAELSALDLDGPASRLEGRSVRPAGEGDAPRVDARGSVTPWDMRVARWRCEGEAGQREVEVNGMWGMAREAAREGRRWEEEADKIAKGAKGTLSDAEECKKYARVWKGREQQCRLIVATALLDLGDPLGAAEVVASIAKEHPTDIGLLLALGRLLMACGDVGGAGALFERAVTISGKEPSVKETCEALLAVGRGDFPSALAHFTARAALPDNPCAPLMAAVNNAAVMSLYVGDLATATGTLEGLVQSNDGAAGCEAIAFNVATMCELCEGGGDKKGRIVVGRIGKVAGG</sequence>
<dbReference type="Gene3D" id="1.25.40.10">
    <property type="entry name" value="Tetratricopeptide repeat domain"/>
    <property type="match status" value="1"/>
</dbReference>
<dbReference type="STRING" id="1344416.A0A139APT7"/>
<feature type="compositionally biased region" description="Low complexity" evidence="1">
    <location>
        <begin position="187"/>
        <end position="198"/>
    </location>
</feature>
<evidence type="ECO:0000256" key="1">
    <source>
        <dbReference type="SAM" id="MobiDB-lite"/>
    </source>
</evidence>
<dbReference type="AlphaFoldDB" id="A0A139APT7"/>
<evidence type="ECO:0000313" key="2">
    <source>
        <dbReference type="EMBL" id="KXS18760.1"/>
    </source>
</evidence>
<feature type="compositionally biased region" description="Pro residues" evidence="1">
    <location>
        <begin position="148"/>
        <end position="162"/>
    </location>
</feature>